<reference evidence="2" key="1">
    <citation type="journal article" date="2014" name="Int. J. Syst. Evol. Microbiol.">
        <title>Complete genome sequence of Corynebacterium casei LMG S-19264T (=DSM 44701T), isolated from a smear-ripened cheese.</title>
        <authorList>
            <consortium name="US DOE Joint Genome Institute (JGI-PGF)"/>
            <person name="Walter F."/>
            <person name="Albersmeier A."/>
            <person name="Kalinowski J."/>
            <person name="Ruckert C."/>
        </authorList>
    </citation>
    <scope>NUCLEOTIDE SEQUENCE</scope>
    <source>
        <strain evidence="2">CGMCC 4.7403</strain>
    </source>
</reference>
<proteinExistence type="predicted"/>
<gene>
    <name evidence="2" type="ORF">GCM10017771_80280</name>
</gene>
<sequence>MTFVPCAGPPLPDLPWPMPRRVRAYGAYSRRPGRQDWAGREGTADRAALPDQSGTAGPGTHLCRVGVTLPRAPTEQGDSIAPRVARRGWSLRSSEAESGGS</sequence>
<name>A0A919DMI0_9ACTN</name>
<keyword evidence="3" id="KW-1185">Reference proteome</keyword>
<comment type="caution">
    <text evidence="2">The sequence shown here is derived from an EMBL/GenBank/DDBJ whole genome shotgun (WGS) entry which is preliminary data.</text>
</comment>
<feature type="region of interest" description="Disordered" evidence="1">
    <location>
        <begin position="30"/>
        <end position="101"/>
    </location>
</feature>
<dbReference type="EMBL" id="BNAT01000045">
    <property type="protein sequence ID" value="GHE57458.1"/>
    <property type="molecule type" value="Genomic_DNA"/>
</dbReference>
<dbReference type="AlphaFoldDB" id="A0A919DMI0"/>
<reference evidence="2" key="2">
    <citation type="submission" date="2020-09" db="EMBL/GenBank/DDBJ databases">
        <authorList>
            <person name="Sun Q."/>
            <person name="Zhou Y."/>
        </authorList>
    </citation>
    <scope>NUCLEOTIDE SEQUENCE</scope>
    <source>
        <strain evidence="2">CGMCC 4.7403</strain>
    </source>
</reference>
<protein>
    <submittedName>
        <fullName evidence="2">Uncharacterized protein</fullName>
    </submittedName>
</protein>
<feature type="compositionally biased region" description="Basic and acidic residues" evidence="1">
    <location>
        <begin position="33"/>
        <end position="44"/>
    </location>
</feature>
<evidence type="ECO:0000256" key="1">
    <source>
        <dbReference type="SAM" id="MobiDB-lite"/>
    </source>
</evidence>
<evidence type="ECO:0000313" key="2">
    <source>
        <dbReference type="EMBL" id="GHE57458.1"/>
    </source>
</evidence>
<evidence type="ECO:0000313" key="3">
    <source>
        <dbReference type="Proteomes" id="UP000603227"/>
    </source>
</evidence>
<dbReference type="Proteomes" id="UP000603227">
    <property type="component" value="Unassembled WGS sequence"/>
</dbReference>
<accession>A0A919DMI0</accession>
<organism evidence="2 3">
    <name type="scientific">Streptomyces capitiformicae</name>
    <dbReference type="NCBI Taxonomy" id="2014920"/>
    <lineage>
        <taxon>Bacteria</taxon>
        <taxon>Bacillati</taxon>
        <taxon>Actinomycetota</taxon>
        <taxon>Actinomycetes</taxon>
        <taxon>Kitasatosporales</taxon>
        <taxon>Streptomycetaceae</taxon>
        <taxon>Streptomyces</taxon>
    </lineage>
</organism>